<feature type="domain" description="Fido" evidence="4">
    <location>
        <begin position="79"/>
        <end position="218"/>
    </location>
</feature>
<gene>
    <name evidence="5" type="ORF">CBG52_07245</name>
</gene>
<organism evidence="5 6">
    <name type="scientific">Fusobacterium nucleatum subsp. polymorphum</name>
    <name type="common">Fusobacterium polymorphum</name>
    <dbReference type="NCBI Taxonomy" id="76857"/>
    <lineage>
        <taxon>Bacteria</taxon>
        <taxon>Fusobacteriati</taxon>
        <taxon>Fusobacteriota</taxon>
        <taxon>Fusobacteriia</taxon>
        <taxon>Fusobacteriales</taxon>
        <taxon>Fusobacteriaceae</taxon>
        <taxon>Fusobacterium</taxon>
    </lineage>
</organism>
<keyword evidence="2" id="KW-0547">Nucleotide-binding</keyword>
<proteinExistence type="predicted"/>
<evidence type="ECO:0000256" key="1">
    <source>
        <dbReference type="PIRSR" id="PIRSR640198-1"/>
    </source>
</evidence>
<keyword evidence="2" id="KW-0067">ATP-binding</keyword>
<dbReference type="PANTHER" id="PTHR13504">
    <property type="entry name" value="FIDO DOMAIN-CONTAINING PROTEIN DDB_G0283145"/>
    <property type="match status" value="1"/>
</dbReference>
<feature type="active site" evidence="1">
    <location>
        <position position="161"/>
    </location>
</feature>
<dbReference type="GO" id="GO:0005524">
    <property type="term" value="F:ATP binding"/>
    <property type="evidence" value="ECO:0007669"/>
    <property type="project" value="UniProtKB-KW"/>
</dbReference>
<name>A0A2C6BTR5_FUSNP</name>
<dbReference type="Gene3D" id="1.10.3290.10">
    <property type="entry name" value="Fido-like domain"/>
    <property type="match status" value="1"/>
</dbReference>
<evidence type="ECO:0000313" key="6">
    <source>
        <dbReference type="Proteomes" id="UP000221504"/>
    </source>
</evidence>
<dbReference type="Proteomes" id="UP000221504">
    <property type="component" value="Unassembled WGS sequence"/>
</dbReference>
<evidence type="ECO:0000259" key="4">
    <source>
        <dbReference type="PROSITE" id="PS51459"/>
    </source>
</evidence>
<dbReference type="PROSITE" id="PS51459">
    <property type="entry name" value="FIDO"/>
    <property type="match status" value="1"/>
</dbReference>
<dbReference type="InterPro" id="IPR040198">
    <property type="entry name" value="Fido_containing"/>
</dbReference>
<dbReference type="RefSeq" id="WP_099011357.1">
    <property type="nucleotide sequence ID" value="NZ_CP077154.1"/>
</dbReference>
<comment type="caution">
    <text evidence="5">The sequence shown here is derived from an EMBL/GenBank/DDBJ whole genome shotgun (WGS) entry which is preliminary data.</text>
</comment>
<feature type="binding site" evidence="2">
    <location>
        <position position="205"/>
    </location>
    <ligand>
        <name>ATP</name>
        <dbReference type="ChEBI" id="CHEBI:30616"/>
    </ligand>
</feature>
<feature type="binding site" evidence="2">
    <location>
        <begin position="165"/>
        <end position="172"/>
    </location>
    <ligand>
        <name>ATP</name>
        <dbReference type="ChEBI" id="CHEBI:30616"/>
    </ligand>
</feature>
<dbReference type="Pfam" id="PF02661">
    <property type="entry name" value="Fic"/>
    <property type="match status" value="1"/>
</dbReference>
<dbReference type="PANTHER" id="PTHR13504:SF38">
    <property type="entry name" value="FIDO DOMAIN-CONTAINING PROTEIN"/>
    <property type="match status" value="1"/>
</dbReference>
<accession>A0A2C6BTR5</accession>
<reference evidence="5 6" key="1">
    <citation type="submission" date="2017-06" db="EMBL/GenBank/DDBJ databases">
        <title>Draft genome sequence of Fusobacterium nucleatum subsp. polymorphum KCOM 1267 (=ChDC F290).</title>
        <authorList>
            <person name="Kook J.-K."/>
            <person name="Park S.-N."/>
            <person name="Lim Y.K."/>
            <person name="Roh H."/>
        </authorList>
    </citation>
    <scope>NUCLEOTIDE SEQUENCE [LARGE SCALE GENOMIC DNA]</scope>
    <source>
        <strain evidence="6">KCOM 1267(ChDC F290)</strain>
    </source>
</reference>
<evidence type="ECO:0000313" key="5">
    <source>
        <dbReference type="EMBL" id="PHI07987.1"/>
    </source>
</evidence>
<evidence type="ECO:0000256" key="3">
    <source>
        <dbReference type="PIRSR" id="PIRSR640198-3"/>
    </source>
</evidence>
<evidence type="ECO:0000256" key="2">
    <source>
        <dbReference type="PIRSR" id="PIRSR640198-2"/>
    </source>
</evidence>
<dbReference type="EMBL" id="NIRM01000002">
    <property type="protein sequence ID" value="PHI07987.1"/>
    <property type="molecule type" value="Genomic_DNA"/>
</dbReference>
<dbReference type="InterPro" id="IPR003812">
    <property type="entry name" value="Fido"/>
</dbReference>
<dbReference type="SUPFAM" id="SSF140931">
    <property type="entry name" value="Fic-like"/>
    <property type="match status" value="1"/>
</dbReference>
<feature type="site" description="Important for autoinhibition of adenylyltransferase activity" evidence="3">
    <location>
        <position position="30"/>
    </location>
</feature>
<protein>
    <submittedName>
        <fullName evidence="5">Cell filamentation protein Fic</fullName>
    </submittedName>
</protein>
<dbReference type="AlphaFoldDB" id="A0A2C6BTR5"/>
<dbReference type="InterPro" id="IPR036597">
    <property type="entry name" value="Fido-like_dom_sf"/>
</dbReference>
<sequence>MRAIKILEQFTEEYIDDLNVRMTHHSNAIEGNTLTLNETATIILDDTIPNAMSKREFLEVLNHSDALKFLLAELQNNMIDIYMIKEINKILLNRLNHNAGNFKTDYNYIRGADFETASPSETPYKMNEWFENINFQLKSFYSDDEKLKIILEYHIKFERIHPFSDGNGKIGRLIMLALMLENNLTPFVITVENRAKYMDILRNQNIESFVGLVEPLMEEEKKRIIAFKKSSNLQI</sequence>